<accession>A0A2P2JWY1</accession>
<reference evidence="2" key="1">
    <citation type="submission" date="2018-02" db="EMBL/GenBank/DDBJ databases">
        <title>Rhizophora mucronata_Transcriptome.</title>
        <authorList>
            <person name="Meera S.P."/>
            <person name="Sreeshan A."/>
            <person name="Augustine A."/>
        </authorList>
    </citation>
    <scope>NUCLEOTIDE SEQUENCE</scope>
    <source>
        <tissue evidence="2">Leaf</tissue>
    </source>
</reference>
<dbReference type="AlphaFoldDB" id="A0A2P2JWY1"/>
<evidence type="ECO:0000313" key="2">
    <source>
        <dbReference type="EMBL" id="MBW97988.1"/>
    </source>
</evidence>
<proteinExistence type="predicted"/>
<protein>
    <submittedName>
        <fullName evidence="2">Uncharacterized protein</fullName>
    </submittedName>
</protein>
<organism evidence="2">
    <name type="scientific">Rhizophora mucronata</name>
    <name type="common">Asiatic mangrove</name>
    <dbReference type="NCBI Taxonomy" id="61149"/>
    <lineage>
        <taxon>Eukaryota</taxon>
        <taxon>Viridiplantae</taxon>
        <taxon>Streptophyta</taxon>
        <taxon>Embryophyta</taxon>
        <taxon>Tracheophyta</taxon>
        <taxon>Spermatophyta</taxon>
        <taxon>Magnoliopsida</taxon>
        <taxon>eudicotyledons</taxon>
        <taxon>Gunneridae</taxon>
        <taxon>Pentapetalae</taxon>
        <taxon>rosids</taxon>
        <taxon>fabids</taxon>
        <taxon>Malpighiales</taxon>
        <taxon>Rhizophoraceae</taxon>
        <taxon>Rhizophora</taxon>
    </lineage>
</organism>
<name>A0A2P2JWY1_RHIMU</name>
<feature type="region of interest" description="Disordered" evidence="1">
    <location>
        <begin position="1"/>
        <end position="20"/>
    </location>
</feature>
<sequence>MQSETEVHRSGSCGLPAPENPPRFKAIALSSICSNKVEQERDCKSNVDHLFTPVSLFSLLLVRSSN</sequence>
<evidence type="ECO:0000256" key="1">
    <source>
        <dbReference type="SAM" id="MobiDB-lite"/>
    </source>
</evidence>
<dbReference type="EMBL" id="GGEC01017505">
    <property type="protein sequence ID" value="MBW97988.1"/>
    <property type="molecule type" value="Transcribed_RNA"/>
</dbReference>